<feature type="compositionally biased region" description="Basic and acidic residues" evidence="1">
    <location>
        <begin position="486"/>
        <end position="500"/>
    </location>
</feature>
<reference evidence="3" key="1">
    <citation type="submission" date="2020-03" db="EMBL/GenBank/DDBJ databases">
        <title>A high-quality chromosome-level genome assembly of a woody plant with both climbing and erect habits, Rhamnella rubrinervis.</title>
        <authorList>
            <person name="Lu Z."/>
            <person name="Yang Y."/>
            <person name="Zhu X."/>
            <person name="Sun Y."/>
        </authorList>
    </citation>
    <scope>NUCLEOTIDE SEQUENCE</scope>
    <source>
        <strain evidence="3">BYM</strain>
        <tissue evidence="3">Leaf</tissue>
    </source>
</reference>
<sequence length="890" mass="99885">MARCALYDASHKCEWTVEMYGNCGTQESLYNNGFREAGPTGLTVCEVGGKLWNFMHATRPSSKSKHFLMDTREDEEGHEEVHEDRPPSPIWVLQQISEEAFRVAGEALQSVYSGNSSFPPLAPGHRRAQSEIGTTGHRRSNSFQRLKTQVQRAWKWGSNSREEGGRSNFNPEILANQKRQWYQLHSKALDQTKYKEPSSLFEHFIVAGLHPDANLEIVEDAFARRKKWEMEMEKSEITDFRKPHQRGPSRPALEPQILFKYPPGKRPAVRMKDLAAFCFPDGVKARMLERTPSLSDLNELVYGQEHLGRDDSSFIFSLKVADNATLYGVCLHVMEIVQRAPGILGMSSSLSHSSEGCSRFLVSAPRCYCVLTRVPFFELHYEMLNSIIAQERLNRITQFVSEMSQTDYAPSIPKTHDQMHESVRSPEREVISDWMASAIPVDSAVTLAAAAAGIILEDEIRPPSPKLWEPQSPESITPSEASDFSQLRDIDKDASKHSNDCDDYGFEASGSTPEKVYGSCESGLASPEVGTSFSSRVRTLERLGSSESLFSPARSMASEDDEDELFSNSEKDFGDDLIMEWARENKNDLLQIICGYHALPLPQQGSELVFQPLEHLQSIEYRRPPISVLGLYARYSDLLEVPEKVNAKIAAAEEALSLSIWTTATICRALSLESVLSLISGVLLEKQVVIVCPNLGVLSATVLSFIPMIVPFQWQSLMLPVLPGRMLDFLDAPVPFIVGLQHKPADLKMKTSNLVIVNVSKDQVKTCHLPNLPRHKELASKLAPIHARLSRESSIAKRHPVYRCNEMQADAAAQFLKVMRCYLESLCSDLRSHTITSVQSNNDRVSLLLKDSFIDSFPSRDRPFVKLFVDTQMFTVLSDSRLSTLENGYS</sequence>
<dbReference type="InterPro" id="IPR043153">
    <property type="entry name" value="DENN_C"/>
</dbReference>
<dbReference type="PANTHER" id="PTHR15288">
    <property type="entry name" value="DENN DOMAIN-CONTAINING PROTEIN 2"/>
    <property type="match status" value="1"/>
</dbReference>
<dbReference type="InterPro" id="IPR005112">
    <property type="entry name" value="dDENN_dom"/>
</dbReference>
<dbReference type="AlphaFoldDB" id="A0A8K0GVS6"/>
<feature type="region of interest" description="Disordered" evidence="1">
    <location>
        <begin position="118"/>
        <end position="140"/>
    </location>
</feature>
<evidence type="ECO:0000256" key="1">
    <source>
        <dbReference type="SAM" id="MobiDB-lite"/>
    </source>
</evidence>
<accession>A0A8K0GVS6</accession>
<gene>
    <name evidence="3" type="ORF">FNV43_RR23167</name>
</gene>
<dbReference type="InterPro" id="IPR037516">
    <property type="entry name" value="Tripartite_DENN"/>
</dbReference>
<dbReference type="SMART" id="SM00799">
    <property type="entry name" value="DENN"/>
    <property type="match status" value="1"/>
</dbReference>
<feature type="domain" description="UDENN" evidence="2">
    <location>
        <begin position="235"/>
        <end position="888"/>
    </location>
</feature>
<dbReference type="Pfam" id="PF03456">
    <property type="entry name" value="uDENN"/>
    <property type="match status" value="1"/>
</dbReference>
<feature type="compositionally biased region" description="Polar residues" evidence="1">
    <location>
        <begin position="472"/>
        <end position="485"/>
    </location>
</feature>
<dbReference type="SMART" id="SM00801">
    <property type="entry name" value="dDENN"/>
    <property type="match status" value="1"/>
</dbReference>
<dbReference type="PROSITE" id="PS50211">
    <property type="entry name" value="DENN"/>
    <property type="match status" value="1"/>
</dbReference>
<dbReference type="OrthoDB" id="6019893at2759"/>
<dbReference type="InterPro" id="IPR001194">
    <property type="entry name" value="cDENN_dom"/>
</dbReference>
<proteinExistence type="predicted"/>
<evidence type="ECO:0000313" key="4">
    <source>
        <dbReference type="Proteomes" id="UP000796880"/>
    </source>
</evidence>
<comment type="caution">
    <text evidence="3">The sequence shown here is derived from an EMBL/GenBank/DDBJ whole genome shotgun (WGS) entry which is preliminary data.</text>
</comment>
<dbReference type="Pfam" id="PF02141">
    <property type="entry name" value="DENN"/>
    <property type="match status" value="1"/>
</dbReference>
<dbReference type="Proteomes" id="UP000796880">
    <property type="component" value="Unassembled WGS sequence"/>
</dbReference>
<evidence type="ECO:0000313" key="3">
    <source>
        <dbReference type="EMBL" id="KAF3436075.1"/>
    </source>
</evidence>
<dbReference type="SMART" id="SM00800">
    <property type="entry name" value="uDENN"/>
    <property type="match status" value="1"/>
</dbReference>
<dbReference type="InterPro" id="IPR051942">
    <property type="entry name" value="DENN_domain_containing_2"/>
</dbReference>
<name>A0A8K0GVS6_9ROSA</name>
<dbReference type="PANTHER" id="PTHR15288:SF0">
    <property type="entry name" value="UDENN DOMAIN-CONTAINING PROTEIN"/>
    <property type="match status" value="1"/>
</dbReference>
<keyword evidence="4" id="KW-1185">Reference proteome</keyword>
<evidence type="ECO:0000259" key="2">
    <source>
        <dbReference type="PROSITE" id="PS50211"/>
    </source>
</evidence>
<dbReference type="Gene3D" id="3.40.50.11500">
    <property type="match status" value="1"/>
</dbReference>
<organism evidence="3 4">
    <name type="scientific">Rhamnella rubrinervis</name>
    <dbReference type="NCBI Taxonomy" id="2594499"/>
    <lineage>
        <taxon>Eukaryota</taxon>
        <taxon>Viridiplantae</taxon>
        <taxon>Streptophyta</taxon>
        <taxon>Embryophyta</taxon>
        <taxon>Tracheophyta</taxon>
        <taxon>Spermatophyta</taxon>
        <taxon>Magnoliopsida</taxon>
        <taxon>eudicotyledons</taxon>
        <taxon>Gunneridae</taxon>
        <taxon>Pentapetalae</taxon>
        <taxon>rosids</taxon>
        <taxon>fabids</taxon>
        <taxon>Rosales</taxon>
        <taxon>Rhamnaceae</taxon>
        <taxon>rhamnoid group</taxon>
        <taxon>Rhamneae</taxon>
        <taxon>Rhamnella</taxon>
    </lineage>
</organism>
<protein>
    <recommendedName>
        <fullName evidence="2">UDENN domain-containing protein</fullName>
    </recommendedName>
</protein>
<feature type="region of interest" description="Disordered" evidence="1">
    <location>
        <begin position="462"/>
        <end position="529"/>
    </location>
</feature>
<dbReference type="Gene3D" id="3.30.450.200">
    <property type="match status" value="1"/>
</dbReference>
<dbReference type="EMBL" id="VOIH02000010">
    <property type="protein sequence ID" value="KAF3436075.1"/>
    <property type="molecule type" value="Genomic_DNA"/>
</dbReference>
<dbReference type="InterPro" id="IPR005113">
    <property type="entry name" value="uDENN_dom"/>
</dbReference>